<dbReference type="PANTHER" id="PTHR34002">
    <property type="entry name" value="BLR1656 PROTEIN"/>
    <property type="match status" value="1"/>
</dbReference>
<dbReference type="RefSeq" id="XP_024735796.1">
    <property type="nucleotide sequence ID" value="XM_024875017.1"/>
</dbReference>
<dbReference type="STRING" id="1095630.A0A2J6T791"/>
<dbReference type="EMBL" id="KZ613817">
    <property type="protein sequence ID" value="PMD58892.1"/>
    <property type="molecule type" value="Genomic_DNA"/>
</dbReference>
<keyword evidence="5" id="KW-1185">Reference proteome</keyword>
<evidence type="ECO:0000256" key="1">
    <source>
        <dbReference type="ARBA" id="ARBA00005519"/>
    </source>
</evidence>
<dbReference type="GO" id="GO:0000272">
    <property type="term" value="P:polysaccharide catabolic process"/>
    <property type="evidence" value="ECO:0007669"/>
    <property type="project" value="UniProtKB-KW"/>
</dbReference>
<dbReference type="AlphaFoldDB" id="A0A2J6T791"/>
<keyword evidence="2" id="KW-0119">Carbohydrate metabolism</keyword>
<name>A0A2J6T791_9HELO</name>
<evidence type="ECO:0000313" key="5">
    <source>
        <dbReference type="Proteomes" id="UP000235371"/>
    </source>
</evidence>
<keyword evidence="2" id="KW-0326">Glycosidase</keyword>
<organism evidence="4 5">
    <name type="scientific">Hyaloscypha bicolor E</name>
    <dbReference type="NCBI Taxonomy" id="1095630"/>
    <lineage>
        <taxon>Eukaryota</taxon>
        <taxon>Fungi</taxon>
        <taxon>Dikarya</taxon>
        <taxon>Ascomycota</taxon>
        <taxon>Pezizomycotina</taxon>
        <taxon>Leotiomycetes</taxon>
        <taxon>Helotiales</taxon>
        <taxon>Hyaloscyphaceae</taxon>
        <taxon>Hyaloscypha</taxon>
        <taxon>Hyaloscypha bicolor</taxon>
    </lineage>
</organism>
<dbReference type="InterPro" id="IPR002594">
    <property type="entry name" value="GH12"/>
</dbReference>
<accession>A0A2J6T791</accession>
<dbReference type="SUPFAM" id="SSF49899">
    <property type="entry name" value="Concanavalin A-like lectins/glucanases"/>
    <property type="match status" value="1"/>
</dbReference>
<comment type="similarity">
    <text evidence="1 2">Belongs to the glycosyl hydrolase 12 (cellulase H) family.</text>
</comment>
<evidence type="ECO:0000256" key="2">
    <source>
        <dbReference type="RuleBase" id="RU361163"/>
    </source>
</evidence>
<dbReference type="GeneID" id="36583097"/>
<feature type="chain" id="PRO_5014451111" evidence="3">
    <location>
        <begin position="19"/>
        <end position="250"/>
    </location>
</feature>
<dbReference type="InParanoid" id="A0A2J6T791"/>
<protein>
    <submittedName>
        <fullName evidence="4">Glycoside hydrolase family 12 protein</fullName>
    </submittedName>
</protein>
<reference evidence="4 5" key="1">
    <citation type="submission" date="2016-04" db="EMBL/GenBank/DDBJ databases">
        <title>A degradative enzymes factory behind the ericoid mycorrhizal symbiosis.</title>
        <authorList>
            <consortium name="DOE Joint Genome Institute"/>
            <person name="Martino E."/>
            <person name="Morin E."/>
            <person name="Grelet G."/>
            <person name="Kuo A."/>
            <person name="Kohler A."/>
            <person name="Daghino S."/>
            <person name="Barry K."/>
            <person name="Choi C."/>
            <person name="Cichocki N."/>
            <person name="Clum A."/>
            <person name="Copeland A."/>
            <person name="Hainaut M."/>
            <person name="Haridas S."/>
            <person name="Labutti K."/>
            <person name="Lindquist E."/>
            <person name="Lipzen A."/>
            <person name="Khouja H.-R."/>
            <person name="Murat C."/>
            <person name="Ohm R."/>
            <person name="Olson A."/>
            <person name="Spatafora J."/>
            <person name="Veneault-Fourrey C."/>
            <person name="Henrissat B."/>
            <person name="Grigoriev I."/>
            <person name="Martin F."/>
            <person name="Perotto S."/>
        </authorList>
    </citation>
    <scope>NUCLEOTIDE SEQUENCE [LARGE SCALE GENOMIC DNA]</scope>
    <source>
        <strain evidence="4 5">E</strain>
    </source>
</reference>
<dbReference type="PANTHER" id="PTHR34002:SF9">
    <property type="entry name" value="XYLOGLUCAN-SPECIFIC ENDO-BETA-1,4-GLUCANASE A"/>
    <property type="match status" value="1"/>
</dbReference>
<dbReference type="Gene3D" id="2.60.120.180">
    <property type="match status" value="1"/>
</dbReference>
<proteinExistence type="inferred from homology"/>
<dbReference type="InterPro" id="IPR013319">
    <property type="entry name" value="GH11/12"/>
</dbReference>
<gene>
    <name evidence="4" type="ORF">K444DRAFT_531710</name>
</gene>
<sequence>MKFIQLFFPLVISTTALAVPTGTLQERSATICGQWDSVVTGTYTVYQDLWNEGQAANGSQCTTVTSDSGNTLAWSTSWSWEGASNQVKSYANAAVTMSSIKKISAITSIPTTWKWSYTGSSIVADVSYDMFTSSTASGSNEYEIMIWLAAIGGAGPISSNGSAVATPTIGGVNFKLYSGPNGATTVYSFVAASETTSFSGDLKAFYTYLESSSSFSFPSSQYLLNIGAGTEPFTGSGAVFKTSAYSCVVN</sequence>
<feature type="signal peptide" evidence="3">
    <location>
        <begin position="1"/>
        <end position="18"/>
    </location>
</feature>
<dbReference type="InterPro" id="IPR013320">
    <property type="entry name" value="ConA-like_dom_sf"/>
</dbReference>
<dbReference type="GO" id="GO:0008810">
    <property type="term" value="F:cellulase activity"/>
    <property type="evidence" value="ECO:0007669"/>
    <property type="project" value="InterPro"/>
</dbReference>
<evidence type="ECO:0000313" key="4">
    <source>
        <dbReference type="EMBL" id="PMD58892.1"/>
    </source>
</evidence>
<dbReference type="Proteomes" id="UP000235371">
    <property type="component" value="Unassembled WGS sequence"/>
</dbReference>
<dbReference type="OrthoDB" id="95118at2759"/>
<dbReference type="Pfam" id="PF01670">
    <property type="entry name" value="Glyco_hydro_12"/>
    <property type="match status" value="1"/>
</dbReference>
<keyword evidence="2 4" id="KW-0378">Hydrolase</keyword>
<keyword evidence="2" id="KW-0624">Polysaccharide degradation</keyword>
<keyword evidence="3" id="KW-0732">Signal</keyword>
<evidence type="ECO:0000256" key="3">
    <source>
        <dbReference type="SAM" id="SignalP"/>
    </source>
</evidence>